<dbReference type="Proteomes" id="UP001589793">
    <property type="component" value="Unassembled WGS sequence"/>
</dbReference>
<dbReference type="InterPro" id="IPR016181">
    <property type="entry name" value="Acyl_CoA_acyltransferase"/>
</dbReference>
<name>A0ABV6R9R0_9MICO</name>
<evidence type="ECO:0000313" key="4">
    <source>
        <dbReference type="EMBL" id="MFC0673736.1"/>
    </source>
</evidence>
<dbReference type="CDD" id="cd04301">
    <property type="entry name" value="NAT_SF"/>
    <property type="match status" value="1"/>
</dbReference>
<dbReference type="GO" id="GO:0016746">
    <property type="term" value="F:acyltransferase activity"/>
    <property type="evidence" value="ECO:0007669"/>
    <property type="project" value="UniProtKB-KW"/>
</dbReference>
<dbReference type="InterPro" id="IPR045039">
    <property type="entry name" value="NSI-like"/>
</dbReference>
<dbReference type="PANTHER" id="PTHR43626:SF4">
    <property type="entry name" value="GCN5-RELATED N-ACETYLTRANSFERASE 2, CHLOROPLASTIC"/>
    <property type="match status" value="1"/>
</dbReference>
<evidence type="ECO:0000259" key="3">
    <source>
        <dbReference type="PROSITE" id="PS51186"/>
    </source>
</evidence>
<feature type="domain" description="N-acetyltransferase" evidence="3">
    <location>
        <begin position="1"/>
        <end position="145"/>
    </location>
</feature>
<keyword evidence="2 4" id="KW-0012">Acyltransferase</keyword>
<keyword evidence="5" id="KW-1185">Reference proteome</keyword>
<evidence type="ECO:0000313" key="5">
    <source>
        <dbReference type="Proteomes" id="UP001589793"/>
    </source>
</evidence>
<accession>A0ABV6R9R0</accession>
<proteinExistence type="predicted"/>
<sequence>MSTDWTLTDRVPTPGEHRRLAESVGWKDAFDQPSLPASLAGSSLGVVASIGTQVIGMGRVVGDGVKYFYIQDVAVDPAHQGAGVGRAILERLVELIARAAPAPAFVALFATAAGEPLYRSLGFESGDMTGMFTIIDPAVATERAG</sequence>
<dbReference type="PANTHER" id="PTHR43626">
    <property type="entry name" value="ACYL-COA N-ACYLTRANSFERASE"/>
    <property type="match status" value="1"/>
</dbReference>
<dbReference type="Pfam" id="PF13508">
    <property type="entry name" value="Acetyltransf_7"/>
    <property type="match status" value="1"/>
</dbReference>
<comment type="caution">
    <text evidence="4">The sequence shown here is derived from an EMBL/GenBank/DDBJ whole genome shotgun (WGS) entry which is preliminary data.</text>
</comment>
<gene>
    <name evidence="4" type="ORF">ACFFF6_07190</name>
</gene>
<keyword evidence="1 4" id="KW-0808">Transferase</keyword>
<dbReference type="Gene3D" id="3.40.630.30">
    <property type="match status" value="1"/>
</dbReference>
<dbReference type="EC" id="2.3.-.-" evidence="4"/>
<evidence type="ECO:0000256" key="2">
    <source>
        <dbReference type="ARBA" id="ARBA00023315"/>
    </source>
</evidence>
<evidence type="ECO:0000256" key="1">
    <source>
        <dbReference type="ARBA" id="ARBA00022679"/>
    </source>
</evidence>
<organism evidence="4 5">
    <name type="scientific">Brachybacterium hainanense</name>
    <dbReference type="NCBI Taxonomy" id="1541174"/>
    <lineage>
        <taxon>Bacteria</taxon>
        <taxon>Bacillati</taxon>
        <taxon>Actinomycetota</taxon>
        <taxon>Actinomycetes</taxon>
        <taxon>Micrococcales</taxon>
        <taxon>Dermabacteraceae</taxon>
        <taxon>Brachybacterium</taxon>
    </lineage>
</organism>
<dbReference type="InterPro" id="IPR000182">
    <property type="entry name" value="GNAT_dom"/>
</dbReference>
<dbReference type="EMBL" id="JBHLSV010000006">
    <property type="protein sequence ID" value="MFC0673736.1"/>
    <property type="molecule type" value="Genomic_DNA"/>
</dbReference>
<reference evidence="4 5" key="1">
    <citation type="submission" date="2024-09" db="EMBL/GenBank/DDBJ databases">
        <authorList>
            <person name="Sun Q."/>
            <person name="Mori K."/>
        </authorList>
    </citation>
    <scope>NUCLEOTIDE SEQUENCE [LARGE SCALE GENOMIC DNA]</scope>
    <source>
        <strain evidence="4 5">CICC 10874</strain>
    </source>
</reference>
<dbReference type="SUPFAM" id="SSF55729">
    <property type="entry name" value="Acyl-CoA N-acyltransferases (Nat)"/>
    <property type="match status" value="1"/>
</dbReference>
<dbReference type="PROSITE" id="PS51186">
    <property type="entry name" value="GNAT"/>
    <property type="match status" value="1"/>
</dbReference>
<dbReference type="RefSeq" id="WP_376979534.1">
    <property type="nucleotide sequence ID" value="NZ_JBHLSV010000006.1"/>
</dbReference>
<protein>
    <submittedName>
        <fullName evidence="4">GNAT family N-acetyltransferase</fullName>
        <ecNumber evidence="4">2.3.-.-</ecNumber>
    </submittedName>
</protein>